<dbReference type="EMBL" id="JBBWRZ010000014">
    <property type="protein sequence ID" value="KAK8223194.1"/>
    <property type="molecule type" value="Genomic_DNA"/>
</dbReference>
<reference evidence="1 2" key="1">
    <citation type="submission" date="2024-04" db="EMBL/GenBank/DDBJ databases">
        <title>Phyllosticta paracitricarpa is synonymous to the EU quarantine fungus P. citricarpa based on phylogenomic analyses.</title>
        <authorList>
            <consortium name="Lawrence Berkeley National Laboratory"/>
            <person name="Van Ingen-Buijs V.A."/>
            <person name="Van Westerhoven A.C."/>
            <person name="Haridas S."/>
            <person name="Skiadas P."/>
            <person name="Martin F."/>
            <person name="Groenewald J.Z."/>
            <person name="Crous P.W."/>
            <person name="Seidl M.F."/>
        </authorList>
    </citation>
    <scope>NUCLEOTIDE SEQUENCE [LARGE SCALE GENOMIC DNA]</scope>
    <source>
        <strain evidence="1 2">CBS 123374</strain>
    </source>
</reference>
<dbReference type="Proteomes" id="UP001492380">
    <property type="component" value="Unassembled WGS sequence"/>
</dbReference>
<sequence length="135" mass="15381">MKFRKFVSAVPACLAFVHDQAPYALHLIKKIKIKFGSGNRVCRQETSLEDVTRLWSLCKVFGSLEHLSIIFRGWPVDKLKKHFPYDQKLCLSLRGLKRFFLELWAVEKGHDFHPDHQAAGLAAFAATTTAIESPI</sequence>
<name>A0ABR1YA02_9PEZI</name>
<accession>A0ABR1YA02</accession>
<organism evidence="1 2">
    <name type="scientific">Phyllosticta capitalensis</name>
    <dbReference type="NCBI Taxonomy" id="121624"/>
    <lineage>
        <taxon>Eukaryota</taxon>
        <taxon>Fungi</taxon>
        <taxon>Dikarya</taxon>
        <taxon>Ascomycota</taxon>
        <taxon>Pezizomycotina</taxon>
        <taxon>Dothideomycetes</taxon>
        <taxon>Dothideomycetes incertae sedis</taxon>
        <taxon>Botryosphaeriales</taxon>
        <taxon>Phyllostictaceae</taxon>
        <taxon>Phyllosticta</taxon>
    </lineage>
</organism>
<proteinExistence type="predicted"/>
<evidence type="ECO:0000313" key="2">
    <source>
        <dbReference type="Proteomes" id="UP001492380"/>
    </source>
</evidence>
<comment type="caution">
    <text evidence="1">The sequence shown here is derived from an EMBL/GenBank/DDBJ whole genome shotgun (WGS) entry which is preliminary data.</text>
</comment>
<gene>
    <name evidence="1" type="ORF">HDK90DRAFT_499745</name>
</gene>
<protein>
    <submittedName>
        <fullName evidence="1">Uncharacterized protein</fullName>
    </submittedName>
</protein>
<keyword evidence="2" id="KW-1185">Reference proteome</keyword>
<evidence type="ECO:0000313" key="1">
    <source>
        <dbReference type="EMBL" id="KAK8223194.1"/>
    </source>
</evidence>